<organism evidence="1 2">
    <name type="scientific">Streptomyces jumonjinensis</name>
    <dbReference type="NCBI Taxonomy" id="1945"/>
    <lineage>
        <taxon>Bacteria</taxon>
        <taxon>Bacillati</taxon>
        <taxon>Actinomycetota</taxon>
        <taxon>Actinomycetes</taxon>
        <taxon>Kitasatosporales</taxon>
        <taxon>Streptomycetaceae</taxon>
        <taxon>Streptomyces</taxon>
    </lineage>
</organism>
<accession>A0A646KAF5</accession>
<reference evidence="1 2" key="1">
    <citation type="submission" date="2019-05" db="EMBL/GenBank/DDBJ databases">
        <title>Comparative genomics and metabolomics analyses of clavulanic acid producing Streptomyces species provides insight into specialized metabolism and evolution of beta-lactam biosynthetic gene clusters.</title>
        <authorList>
            <person name="Moore M.A."/>
            <person name="Cruz-Morales P."/>
            <person name="Barona Gomez F."/>
            <person name="Kapil T."/>
        </authorList>
    </citation>
    <scope>NUCLEOTIDE SEQUENCE [LARGE SCALE GENOMIC DNA]</scope>
    <source>
        <strain evidence="1 2">NRRL 5741</strain>
    </source>
</reference>
<dbReference type="Proteomes" id="UP000419138">
    <property type="component" value="Unassembled WGS sequence"/>
</dbReference>
<keyword evidence="2" id="KW-1185">Reference proteome</keyword>
<dbReference type="InterPro" id="IPR035093">
    <property type="entry name" value="RelE/ParE_toxin_dom_sf"/>
</dbReference>
<dbReference type="Gene3D" id="3.30.2310.20">
    <property type="entry name" value="RelE-like"/>
    <property type="match status" value="1"/>
</dbReference>
<comment type="caution">
    <text evidence="1">The sequence shown here is derived from an EMBL/GenBank/DDBJ whole genome shotgun (WGS) entry which is preliminary data.</text>
</comment>
<dbReference type="EMBL" id="VCLA01000022">
    <property type="protein sequence ID" value="MQS99107.1"/>
    <property type="molecule type" value="Genomic_DNA"/>
</dbReference>
<proteinExistence type="predicted"/>
<evidence type="ECO:0000313" key="1">
    <source>
        <dbReference type="EMBL" id="MQS99107.1"/>
    </source>
</evidence>
<evidence type="ECO:0000313" key="2">
    <source>
        <dbReference type="Proteomes" id="UP000419138"/>
    </source>
</evidence>
<protein>
    <recommendedName>
        <fullName evidence="3">Type II toxin-antitoxin system RelE/ParE family toxin</fullName>
    </recommendedName>
</protein>
<evidence type="ECO:0008006" key="3">
    <source>
        <dbReference type="Google" id="ProtNLM"/>
    </source>
</evidence>
<dbReference type="RefSeq" id="WP_153520819.1">
    <property type="nucleotide sequence ID" value="NZ_JBEPDZ010000017.1"/>
</dbReference>
<sequence length="83" mass="8878">MSGRAYRVQFSNVARATVAALPADVRSRFDTGIKKLAADPYGAGSKPIKEPDYRQALVGGCITSYYVSTTVEIVSVTRVQGPP</sequence>
<dbReference type="AlphaFoldDB" id="A0A646KAF5"/>
<gene>
    <name evidence="1" type="ORF">FF041_02490</name>
</gene>
<dbReference type="OrthoDB" id="4313053at2"/>
<name>A0A646KAF5_STRJU</name>